<name>E4Z3I0_OIKDI</name>
<sequence>KVISTLNYSHLQQSNLFQQFCNLNNRKNINVHMKYFVFRAFVKKMLRTLSRASKSPLAGLNPVTNKNELDISSVAKRREVTDLKALPKYMQKRAEKYGWNTPDRIAPNVGPIVPGLPVFQSTKKQRSLEFIGWIFILVGIYEFGEMIKGFAAIKPTERQEEDLKRYQSARDQLMSTEMKESEKQNLSIENFEMPLIFNLMANDGVEFYVVMLYLLGGLSLTLRVLYLSICA</sequence>
<gene>
    <name evidence="2" type="ORF">GSOID_T00025934001</name>
</gene>
<proteinExistence type="predicted"/>
<keyword evidence="1" id="KW-0472">Membrane</keyword>
<feature type="transmembrane region" description="Helical" evidence="1">
    <location>
        <begin position="207"/>
        <end position="226"/>
    </location>
</feature>
<evidence type="ECO:0000256" key="1">
    <source>
        <dbReference type="SAM" id="Phobius"/>
    </source>
</evidence>
<keyword evidence="1" id="KW-0812">Transmembrane</keyword>
<feature type="transmembrane region" description="Helical" evidence="1">
    <location>
        <begin position="130"/>
        <end position="153"/>
    </location>
</feature>
<dbReference type="EMBL" id="FN656992">
    <property type="protein sequence ID" value="CBY42258.1"/>
    <property type="molecule type" value="Genomic_DNA"/>
</dbReference>
<organism evidence="2">
    <name type="scientific">Oikopleura dioica</name>
    <name type="common">Tunicate</name>
    <dbReference type="NCBI Taxonomy" id="34765"/>
    <lineage>
        <taxon>Eukaryota</taxon>
        <taxon>Metazoa</taxon>
        <taxon>Chordata</taxon>
        <taxon>Tunicata</taxon>
        <taxon>Appendicularia</taxon>
        <taxon>Copelata</taxon>
        <taxon>Oikopleuridae</taxon>
        <taxon>Oikopleura</taxon>
    </lineage>
</organism>
<reference evidence="2" key="1">
    <citation type="journal article" date="2010" name="Science">
        <title>Plasticity of animal genome architecture unmasked by rapid evolution of a pelagic tunicate.</title>
        <authorList>
            <person name="Denoeud F."/>
            <person name="Henriet S."/>
            <person name="Mungpakdee S."/>
            <person name="Aury J.M."/>
            <person name="Da Silva C."/>
            <person name="Brinkmann H."/>
            <person name="Mikhaleva J."/>
            <person name="Olsen L.C."/>
            <person name="Jubin C."/>
            <person name="Canestro C."/>
            <person name="Bouquet J.M."/>
            <person name="Danks G."/>
            <person name="Poulain J."/>
            <person name="Campsteijn C."/>
            <person name="Adamski M."/>
            <person name="Cross I."/>
            <person name="Yadetie F."/>
            <person name="Muffato M."/>
            <person name="Louis A."/>
            <person name="Butcher S."/>
            <person name="Tsagkogeorga G."/>
            <person name="Konrad A."/>
            <person name="Singh S."/>
            <person name="Jensen M.F."/>
            <person name="Cong E.H."/>
            <person name="Eikeseth-Otteraa H."/>
            <person name="Noel B."/>
            <person name="Anthouard V."/>
            <person name="Porcel B.M."/>
            <person name="Kachouri-Lafond R."/>
            <person name="Nishino A."/>
            <person name="Ugolini M."/>
            <person name="Chourrout P."/>
            <person name="Nishida H."/>
            <person name="Aasland R."/>
            <person name="Huzurbazar S."/>
            <person name="Westhof E."/>
            <person name="Delsuc F."/>
            <person name="Lehrach H."/>
            <person name="Reinhardt R."/>
            <person name="Weissenbach J."/>
            <person name="Roy S.W."/>
            <person name="Artiguenave F."/>
            <person name="Postlethwait J.H."/>
            <person name="Manak J.R."/>
            <person name="Thompson E.M."/>
            <person name="Jaillon O."/>
            <person name="Du Pasquier L."/>
            <person name="Boudinot P."/>
            <person name="Liberles D.A."/>
            <person name="Volff J.N."/>
            <person name="Philippe H."/>
            <person name="Lenhard B."/>
            <person name="Roest Crollius H."/>
            <person name="Wincker P."/>
            <person name="Chourrout D."/>
        </authorList>
    </citation>
    <scope>NUCLEOTIDE SEQUENCE [LARGE SCALE GENOMIC DNA]</scope>
</reference>
<dbReference type="AlphaFoldDB" id="E4Z3I0"/>
<feature type="non-terminal residue" evidence="2">
    <location>
        <position position="1"/>
    </location>
</feature>
<accession>E4Z3I0</accession>
<dbReference type="Proteomes" id="UP000011014">
    <property type="component" value="Unassembled WGS sequence"/>
</dbReference>
<keyword evidence="1" id="KW-1133">Transmembrane helix</keyword>
<evidence type="ECO:0000313" key="2">
    <source>
        <dbReference type="EMBL" id="CBY42258.1"/>
    </source>
</evidence>
<protein>
    <submittedName>
        <fullName evidence="2">Uncharacterized protein</fullName>
    </submittedName>
</protein>